<gene>
    <name evidence="2" type="ORF">PCOR1329_LOCUS75740</name>
</gene>
<name>A0ABN9XDB4_9DINO</name>
<keyword evidence="3" id="KW-1185">Reference proteome</keyword>
<organism evidence="2 3">
    <name type="scientific">Prorocentrum cordatum</name>
    <dbReference type="NCBI Taxonomy" id="2364126"/>
    <lineage>
        <taxon>Eukaryota</taxon>
        <taxon>Sar</taxon>
        <taxon>Alveolata</taxon>
        <taxon>Dinophyceae</taxon>
        <taxon>Prorocentrales</taxon>
        <taxon>Prorocentraceae</taxon>
        <taxon>Prorocentrum</taxon>
    </lineage>
</organism>
<reference evidence="2" key="1">
    <citation type="submission" date="2023-10" db="EMBL/GenBank/DDBJ databases">
        <authorList>
            <person name="Chen Y."/>
            <person name="Shah S."/>
            <person name="Dougan E. K."/>
            <person name="Thang M."/>
            <person name="Chan C."/>
        </authorList>
    </citation>
    <scope>NUCLEOTIDE SEQUENCE [LARGE SCALE GENOMIC DNA]</scope>
</reference>
<feature type="region of interest" description="Disordered" evidence="1">
    <location>
        <begin position="1"/>
        <end position="42"/>
    </location>
</feature>
<protein>
    <submittedName>
        <fullName evidence="2">Uncharacterized protein</fullName>
    </submittedName>
</protein>
<proteinExistence type="predicted"/>
<dbReference type="Proteomes" id="UP001189429">
    <property type="component" value="Unassembled WGS sequence"/>
</dbReference>
<evidence type="ECO:0000313" key="3">
    <source>
        <dbReference type="Proteomes" id="UP001189429"/>
    </source>
</evidence>
<evidence type="ECO:0000256" key="1">
    <source>
        <dbReference type="SAM" id="MobiDB-lite"/>
    </source>
</evidence>
<accession>A0ABN9XDB4</accession>
<dbReference type="EMBL" id="CAUYUJ010020359">
    <property type="protein sequence ID" value="CAK0897598.1"/>
    <property type="molecule type" value="Genomic_DNA"/>
</dbReference>
<comment type="caution">
    <text evidence="2">The sequence shown here is derived from an EMBL/GenBank/DDBJ whole genome shotgun (WGS) entry which is preliminary data.</text>
</comment>
<sequence length="668" mass="71408">MARSKYGGAGATRGFAEGAPIVGAPPPTGNGTPVQAKSARPDVAALRSGAAARDRTILKARREAAGASALFEKVREDAFLGRTSRPISFPASAAAAEIARAIGDDARLSPRPPAAQSKPDWGVEIRPVADGARAGIAEATMPGGEFVVDGVNRAIAACRAFFGGHGVAEGGRWRRVQANSARPRPRVRSVERLLGGRPSVGLAAFRAPVRSIGVRPWAGPSRRLPWARRAAPAADPAGRHVDDYFAPDAVELAAHCMGVFARLARAILGPGSISSGKLEWGNELWVGAIVRAVESGKCEPGAASILAGGPLSAAACVGRVAQRLAKRSLSRARPAARGRGETRGEVSDATVFDNLLCACGLRRQPLAFYVGLVAYFKCRMFHWKHLADVKADFSQGARLGRRRRIICAQRCAPAARAAILRRAREREVRSRPSSSMLSRAQTNWPRPVSALDGAAVMGAFERWRFAARARLDAAFGSCPLSAQCWASAVRRWRRFSKRALGRGPPPPIGAESLQIAGALFRVSGTFADYCERWRAASEPSLSSTAAFGDRSAQRARLGIAKRRLAYPRVKHFMQHALFSRVVEAGIWGPVAASVRRGVAMLMCFGFAFLLRLPCEGWPAVFDGSALNEQRRASARLSEEALRFVLAAAAAAHEFRTTCYNSAQVVAPH</sequence>
<evidence type="ECO:0000313" key="2">
    <source>
        <dbReference type="EMBL" id="CAK0897598.1"/>
    </source>
</evidence>